<dbReference type="PRINTS" id="PR00039">
    <property type="entry name" value="HTHLYSR"/>
</dbReference>
<feature type="domain" description="HTH lysR-type" evidence="5">
    <location>
        <begin position="1"/>
        <end position="58"/>
    </location>
</feature>
<dbReference type="Gene3D" id="1.10.10.10">
    <property type="entry name" value="Winged helix-like DNA-binding domain superfamily/Winged helix DNA-binding domain"/>
    <property type="match status" value="1"/>
</dbReference>
<evidence type="ECO:0000313" key="7">
    <source>
        <dbReference type="Proteomes" id="UP000249590"/>
    </source>
</evidence>
<protein>
    <recommendedName>
        <fullName evidence="5">HTH lysR-type domain-containing protein</fullName>
    </recommendedName>
</protein>
<dbReference type="Gene3D" id="3.40.190.290">
    <property type="match status" value="1"/>
</dbReference>
<dbReference type="GO" id="GO:0043565">
    <property type="term" value="F:sequence-specific DNA binding"/>
    <property type="evidence" value="ECO:0007669"/>
    <property type="project" value="TreeGrafter"/>
</dbReference>
<evidence type="ECO:0000313" key="6">
    <source>
        <dbReference type="EMBL" id="RAI04203.1"/>
    </source>
</evidence>
<dbReference type="SUPFAM" id="SSF46785">
    <property type="entry name" value="Winged helix' DNA-binding domain"/>
    <property type="match status" value="1"/>
</dbReference>
<keyword evidence="4" id="KW-0804">Transcription</keyword>
<evidence type="ECO:0000259" key="5">
    <source>
        <dbReference type="PROSITE" id="PS50931"/>
    </source>
</evidence>
<keyword evidence="3" id="KW-0238">DNA-binding</keyword>
<dbReference type="OrthoDB" id="8479870at2"/>
<dbReference type="AlphaFoldDB" id="A0A8B2NXW0"/>
<gene>
    <name evidence="6" type="ORF">DLJ53_07090</name>
</gene>
<evidence type="ECO:0000256" key="3">
    <source>
        <dbReference type="ARBA" id="ARBA00023125"/>
    </source>
</evidence>
<proteinExistence type="inferred from homology"/>
<evidence type="ECO:0000256" key="2">
    <source>
        <dbReference type="ARBA" id="ARBA00023015"/>
    </source>
</evidence>
<comment type="similarity">
    <text evidence="1">Belongs to the LysR transcriptional regulatory family.</text>
</comment>
<dbReference type="GO" id="GO:0010628">
    <property type="term" value="P:positive regulation of gene expression"/>
    <property type="evidence" value="ECO:0007669"/>
    <property type="project" value="TreeGrafter"/>
</dbReference>
<accession>A0A8B2NXW0</accession>
<evidence type="ECO:0000256" key="1">
    <source>
        <dbReference type="ARBA" id="ARBA00009437"/>
    </source>
</evidence>
<sequence>MHLRQLEAFRLTVEKGSITRAAESMGLSQPAVTKLVAALEADLGFALFERTANGVTPTPEGVAYHTELERALIGLARLEEAAREIRGLKRGHVRIGCLPAVATSYAPEVICRIKERHPGMRVCLDVHTSQRVADLTAAGALDIGLAHLPNPRNDIEILATYGADCVVVMPPDHPLTALPAISPADLAGVPMVALSQHTVTASLLDAVFTEADVPRTIAVECQPSYAACALVIRRAGVAIVDPFSPALFGPGVLAVRPFKPNARFTFRLIRPVGVPHSHAAQAATDAFLEMAHQNPLLHCETF</sequence>
<dbReference type="InterPro" id="IPR000847">
    <property type="entry name" value="LysR_HTH_N"/>
</dbReference>
<dbReference type="PANTHER" id="PTHR30427:SF1">
    <property type="entry name" value="TRANSCRIPTIONAL ACTIVATOR PROTEIN LYSR"/>
    <property type="match status" value="1"/>
</dbReference>
<reference evidence="6 7" key="1">
    <citation type="submission" date="2018-05" db="EMBL/GenBank/DDBJ databases">
        <title>Acuticoccus sediminis sp. nov., isolated from deep-sea sediment of Indian Ocean.</title>
        <authorList>
            <person name="Liu X."/>
            <person name="Lai Q."/>
            <person name="Du Y."/>
            <person name="Sun F."/>
            <person name="Zhang X."/>
            <person name="Wang S."/>
            <person name="Shao Z."/>
        </authorList>
    </citation>
    <scope>NUCLEOTIDE SEQUENCE [LARGE SCALE GENOMIC DNA]</scope>
    <source>
        <strain evidence="6 7">PTG4-2</strain>
    </source>
</reference>
<organism evidence="6 7">
    <name type="scientific">Acuticoccus sediminis</name>
    <dbReference type="NCBI Taxonomy" id="2184697"/>
    <lineage>
        <taxon>Bacteria</taxon>
        <taxon>Pseudomonadati</taxon>
        <taxon>Pseudomonadota</taxon>
        <taxon>Alphaproteobacteria</taxon>
        <taxon>Hyphomicrobiales</taxon>
        <taxon>Amorphaceae</taxon>
        <taxon>Acuticoccus</taxon>
    </lineage>
</organism>
<dbReference type="PANTHER" id="PTHR30427">
    <property type="entry name" value="TRANSCRIPTIONAL ACTIVATOR PROTEIN LYSR"/>
    <property type="match status" value="1"/>
</dbReference>
<dbReference type="PROSITE" id="PS50931">
    <property type="entry name" value="HTH_LYSR"/>
    <property type="match status" value="1"/>
</dbReference>
<comment type="caution">
    <text evidence="6">The sequence shown here is derived from an EMBL/GenBank/DDBJ whole genome shotgun (WGS) entry which is preliminary data.</text>
</comment>
<dbReference type="InterPro" id="IPR036388">
    <property type="entry name" value="WH-like_DNA-bd_sf"/>
</dbReference>
<name>A0A8B2NXW0_9HYPH</name>
<evidence type="ECO:0000256" key="4">
    <source>
        <dbReference type="ARBA" id="ARBA00023163"/>
    </source>
</evidence>
<dbReference type="EMBL" id="QHHQ01000001">
    <property type="protein sequence ID" value="RAI04203.1"/>
    <property type="molecule type" value="Genomic_DNA"/>
</dbReference>
<keyword evidence="2" id="KW-0805">Transcription regulation</keyword>
<dbReference type="InterPro" id="IPR005119">
    <property type="entry name" value="LysR_subst-bd"/>
</dbReference>
<dbReference type="Proteomes" id="UP000249590">
    <property type="component" value="Unassembled WGS sequence"/>
</dbReference>
<dbReference type="Pfam" id="PF00126">
    <property type="entry name" value="HTH_1"/>
    <property type="match status" value="1"/>
</dbReference>
<dbReference type="Pfam" id="PF03466">
    <property type="entry name" value="LysR_substrate"/>
    <property type="match status" value="1"/>
</dbReference>
<dbReference type="InterPro" id="IPR036390">
    <property type="entry name" value="WH_DNA-bd_sf"/>
</dbReference>
<dbReference type="GO" id="GO:0003700">
    <property type="term" value="F:DNA-binding transcription factor activity"/>
    <property type="evidence" value="ECO:0007669"/>
    <property type="project" value="InterPro"/>
</dbReference>
<dbReference type="RefSeq" id="WP_111343487.1">
    <property type="nucleotide sequence ID" value="NZ_QHHQ01000001.1"/>
</dbReference>
<keyword evidence="7" id="KW-1185">Reference proteome</keyword>
<dbReference type="SUPFAM" id="SSF53850">
    <property type="entry name" value="Periplasmic binding protein-like II"/>
    <property type="match status" value="1"/>
</dbReference>